<gene>
    <name evidence="3" type="ORF">OsJ_01597</name>
</gene>
<evidence type="ECO:0000313" key="3">
    <source>
        <dbReference type="EMBL" id="EEE54485.1"/>
    </source>
</evidence>
<reference evidence="3" key="1">
    <citation type="journal article" date="2005" name="PLoS Biol.">
        <title>The genomes of Oryza sativa: a history of duplications.</title>
        <authorList>
            <person name="Yu J."/>
            <person name="Wang J."/>
            <person name="Lin W."/>
            <person name="Li S."/>
            <person name="Li H."/>
            <person name="Zhou J."/>
            <person name="Ni P."/>
            <person name="Dong W."/>
            <person name="Hu S."/>
            <person name="Zeng C."/>
            <person name="Zhang J."/>
            <person name="Zhang Y."/>
            <person name="Li R."/>
            <person name="Xu Z."/>
            <person name="Li S."/>
            <person name="Li X."/>
            <person name="Zheng H."/>
            <person name="Cong L."/>
            <person name="Lin L."/>
            <person name="Yin J."/>
            <person name="Geng J."/>
            <person name="Li G."/>
            <person name="Shi J."/>
            <person name="Liu J."/>
            <person name="Lv H."/>
            <person name="Li J."/>
            <person name="Wang J."/>
            <person name="Deng Y."/>
            <person name="Ran L."/>
            <person name="Shi X."/>
            <person name="Wang X."/>
            <person name="Wu Q."/>
            <person name="Li C."/>
            <person name="Ren X."/>
            <person name="Wang J."/>
            <person name="Wang X."/>
            <person name="Li D."/>
            <person name="Liu D."/>
            <person name="Zhang X."/>
            <person name="Ji Z."/>
            <person name="Zhao W."/>
            <person name="Sun Y."/>
            <person name="Zhang Z."/>
            <person name="Bao J."/>
            <person name="Han Y."/>
            <person name="Dong L."/>
            <person name="Ji J."/>
            <person name="Chen P."/>
            <person name="Wu S."/>
            <person name="Liu J."/>
            <person name="Xiao Y."/>
            <person name="Bu D."/>
            <person name="Tan J."/>
            <person name="Yang L."/>
            <person name="Ye C."/>
            <person name="Zhang J."/>
            <person name="Xu J."/>
            <person name="Zhou Y."/>
            <person name="Yu Y."/>
            <person name="Zhang B."/>
            <person name="Zhuang S."/>
            <person name="Wei H."/>
            <person name="Liu B."/>
            <person name="Lei M."/>
            <person name="Yu H."/>
            <person name="Li Y."/>
            <person name="Xu H."/>
            <person name="Wei S."/>
            <person name="He X."/>
            <person name="Fang L."/>
            <person name="Zhang Z."/>
            <person name="Zhang Y."/>
            <person name="Huang X."/>
            <person name="Su Z."/>
            <person name="Tong W."/>
            <person name="Li J."/>
            <person name="Tong Z."/>
            <person name="Li S."/>
            <person name="Ye J."/>
            <person name="Wang L."/>
            <person name="Fang L."/>
            <person name="Lei T."/>
            <person name="Chen C."/>
            <person name="Chen H."/>
            <person name="Xu Z."/>
            <person name="Li H."/>
            <person name="Huang H."/>
            <person name="Zhang F."/>
            <person name="Xu H."/>
            <person name="Li N."/>
            <person name="Zhao C."/>
            <person name="Li S."/>
            <person name="Dong L."/>
            <person name="Huang Y."/>
            <person name="Li L."/>
            <person name="Xi Y."/>
            <person name="Qi Q."/>
            <person name="Li W."/>
            <person name="Zhang B."/>
            <person name="Hu W."/>
            <person name="Zhang Y."/>
            <person name="Tian X."/>
            <person name="Jiao Y."/>
            <person name="Liang X."/>
            <person name="Jin J."/>
            <person name="Gao L."/>
            <person name="Zheng W."/>
            <person name="Hao B."/>
            <person name="Liu S."/>
            <person name="Wang W."/>
            <person name="Yuan L."/>
            <person name="Cao M."/>
            <person name="McDermott J."/>
            <person name="Samudrala R."/>
            <person name="Wang J."/>
            <person name="Wong G.K."/>
            <person name="Yang H."/>
        </authorList>
    </citation>
    <scope>NUCLEOTIDE SEQUENCE [LARGE SCALE GENOMIC DNA]</scope>
</reference>
<dbReference type="AlphaFoldDB" id="B9EW80"/>
<feature type="transmembrane region" description="Helical" evidence="1">
    <location>
        <begin position="48"/>
        <end position="68"/>
    </location>
</feature>
<feature type="transmembrane region" description="Helical" evidence="1">
    <location>
        <begin position="302"/>
        <end position="321"/>
    </location>
</feature>
<dbReference type="Pfam" id="PF13968">
    <property type="entry name" value="DUF4220"/>
    <property type="match status" value="1"/>
</dbReference>
<feature type="transmembrane region" description="Helical" evidence="1">
    <location>
        <begin position="17"/>
        <end position="36"/>
    </location>
</feature>
<keyword evidence="1" id="KW-0812">Transmembrane</keyword>
<name>B9EW80_ORYSJ</name>
<organism evidence="3">
    <name type="scientific">Oryza sativa subsp. japonica</name>
    <name type="common">Rice</name>
    <dbReference type="NCBI Taxonomy" id="39947"/>
    <lineage>
        <taxon>Eukaryota</taxon>
        <taxon>Viridiplantae</taxon>
        <taxon>Streptophyta</taxon>
        <taxon>Embryophyta</taxon>
        <taxon>Tracheophyta</taxon>
        <taxon>Spermatophyta</taxon>
        <taxon>Magnoliopsida</taxon>
        <taxon>Liliopsida</taxon>
        <taxon>Poales</taxon>
        <taxon>Poaceae</taxon>
        <taxon>BOP clade</taxon>
        <taxon>Oryzoideae</taxon>
        <taxon>Oryzeae</taxon>
        <taxon>Oryzinae</taxon>
        <taxon>Oryza</taxon>
        <taxon>Oryza sativa</taxon>
    </lineage>
</organism>
<evidence type="ECO:0000256" key="1">
    <source>
        <dbReference type="SAM" id="Phobius"/>
    </source>
</evidence>
<dbReference type="Pfam" id="PF04578">
    <property type="entry name" value="DUF594"/>
    <property type="match status" value="1"/>
</dbReference>
<keyword evidence="1" id="KW-1133">Transmembrane helix</keyword>
<dbReference type="EMBL" id="CM000138">
    <property type="protein sequence ID" value="EEE54485.1"/>
    <property type="molecule type" value="Genomic_DNA"/>
</dbReference>
<dbReference type="Proteomes" id="UP000007752">
    <property type="component" value="Chromosome 1"/>
</dbReference>
<dbReference type="InterPro" id="IPR007658">
    <property type="entry name" value="DUF594"/>
</dbReference>
<reference evidence="3" key="2">
    <citation type="submission" date="2008-12" db="EMBL/GenBank/DDBJ databases">
        <title>Improved gene annotation of the rice (Oryza sativa) genomes.</title>
        <authorList>
            <person name="Wang J."/>
            <person name="Li R."/>
            <person name="Fan W."/>
            <person name="Huang Q."/>
            <person name="Zhang J."/>
            <person name="Zhou Y."/>
            <person name="Hu Y."/>
            <person name="Zi S."/>
            <person name="Li J."/>
            <person name="Ni P."/>
            <person name="Zheng H."/>
            <person name="Zhang Y."/>
            <person name="Zhao M."/>
            <person name="Hao Q."/>
            <person name="McDermott J."/>
            <person name="Samudrala R."/>
            <person name="Kristiansen K."/>
            <person name="Wong G.K.-S."/>
        </authorList>
    </citation>
    <scope>NUCLEOTIDE SEQUENCE</scope>
</reference>
<evidence type="ECO:0000259" key="2">
    <source>
        <dbReference type="Pfam" id="PF13968"/>
    </source>
</evidence>
<protein>
    <recommendedName>
        <fullName evidence="2">DUF4220 domain-containing protein</fullName>
    </recommendedName>
</protein>
<dbReference type="InterPro" id="IPR025315">
    <property type="entry name" value="DUF4220"/>
</dbReference>
<dbReference type="PANTHER" id="PTHR31325">
    <property type="entry name" value="OS01G0798800 PROTEIN-RELATED"/>
    <property type="match status" value="1"/>
</dbReference>
<keyword evidence="1" id="KW-0472">Membrane</keyword>
<accession>B9EW80</accession>
<feature type="domain" description="DUF4220" evidence="2">
    <location>
        <begin position="161"/>
        <end position="377"/>
    </location>
</feature>
<proteinExistence type="predicted"/>
<sequence length="653" mass="71578">MASTETIKEFFNVNGQIIGAAVLAMLATVVVALGTYGHHCSHPALRLFVWGASTVFLLLSTSIISNLLKGVQGDKCSNASPQASGGVQQKDKPDIRKMWIILLWSAIILIIKGKSDTSATAPRSPLARTPGLVSGYMEQLEEEGDEVGGHDQVPRYIVTGEKEEHVATGARGYRIRRDALDDESSSLVTLDRMWRMAEHGDVNGLLAKRPELRDLCLSFSLFKSLRRRLSGYPLDDAGSTKALEFVLRGMNAAGSACAVNADRVFHVLVDELSFASDFYFAGASAVHLQRVILPFKEGKPNFVVTFALLVAVALVEVWDIVAGVCSNWSKMALLGHYIRHEPQWRRCRRAHAALDAMLRFRPARRWRNKIGQNSVLEPRRFCRRSGLLSEKLYGRAGLMRSVEVSPAVKDTVLRSLMSSYGRSSRGSVSAAERRVGGKVDWLWYGSRKSWASDDGNGCVSTTDIILAWHVATRLYEMKSSLHASPTPSPSSRDMAAACHLSYYCAYLASAAPELLLDSAAWTEKRYKELTADVTAALAKDGAAGETTTAQQRYERLVATLSAGARDKVLRGGAEIARCLAEEYTTAEEDDEASAWLFLANFSSEMMLYIAPSENVKGHVEAMARGGEFVTLLWALLLHAGITARPEAPSRIIS</sequence>